<accession>A0A4D6HPW3</accession>
<evidence type="ECO:0000313" key="2">
    <source>
        <dbReference type="Proteomes" id="UP000296822"/>
    </source>
</evidence>
<dbReference type="Proteomes" id="UP000296822">
    <property type="component" value="Chromosome"/>
</dbReference>
<dbReference type="KEGG" id="nbg:DV706_14020"/>
<dbReference type="GeneID" id="39852384"/>
<dbReference type="RefSeq" id="WP_006065692.1">
    <property type="nucleotide sequence ID" value="NZ_CP031305.1"/>
</dbReference>
<dbReference type="AlphaFoldDB" id="A0A4D6HPW3"/>
<gene>
    <name evidence="1" type="ORF">DV706_14020</name>
</gene>
<reference evidence="1 2" key="1">
    <citation type="journal article" date="2019" name="Nat. Commun.">
        <title>A new type of DNA phosphorothioation-based antiviral system in archaea.</title>
        <authorList>
            <person name="Xiong L."/>
            <person name="Liu S."/>
            <person name="Chen S."/>
            <person name="Xiao Y."/>
            <person name="Zhu B."/>
            <person name="Gao Y."/>
            <person name="Zhang Y."/>
            <person name="Chen B."/>
            <person name="Luo J."/>
            <person name="Deng Z."/>
            <person name="Chen X."/>
            <person name="Wang L."/>
            <person name="Chen S."/>
        </authorList>
    </citation>
    <scope>NUCLEOTIDE SEQUENCE [LARGE SCALE GENOMIC DNA]</scope>
    <source>
        <strain evidence="1 2">JCM 10635</strain>
    </source>
</reference>
<proteinExistence type="predicted"/>
<sequence length="62" mass="7084">MSSKSGYAKVEELTLHGLGDQFVIYIQLQGCYKQRILTSIDTCDHDIIRRGELVGKDARRRT</sequence>
<organism evidence="1 2">
    <name type="scientific">Natronorubrum bangense</name>
    <dbReference type="NCBI Taxonomy" id="61858"/>
    <lineage>
        <taxon>Archaea</taxon>
        <taxon>Methanobacteriati</taxon>
        <taxon>Methanobacteriota</taxon>
        <taxon>Stenosarchaea group</taxon>
        <taxon>Halobacteria</taxon>
        <taxon>Halobacteriales</taxon>
        <taxon>Natrialbaceae</taxon>
        <taxon>Natronorubrum</taxon>
    </lineage>
</organism>
<name>A0A4D6HPW3_9EURY</name>
<protein>
    <submittedName>
        <fullName evidence="1">Uncharacterized protein</fullName>
    </submittedName>
</protein>
<evidence type="ECO:0000313" key="1">
    <source>
        <dbReference type="EMBL" id="QCC55485.1"/>
    </source>
</evidence>
<dbReference type="EMBL" id="CP031305">
    <property type="protein sequence ID" value="QCC55485.1"/>
    <property type="molecule type" value="Genomic_DNA"/>
</dbReference>